<dbReference type="AlphaFoldDB" id="A0A916XUE5"/>
<dbReference type="SUPFAM" id="SSF50199">
    <property type="entry name" value="Staphylococcal nuclease"/>
    <property type="match status" value="1"/>
</dbReference>
<sequence>MVLGALSLLSFAAPFAWARGPEILHSLHAYATTAFSATSDASPDLVATGLPSRPAPSVIARSVPVCSGGDRAKRKVTCLVDGDTGWHDGMKWRTAGIDTPEIDHAACPRERQIGTRARDRLRQLMSAGYALDRQGSDNHGRALVTITLGDGRDAGQVLIDEGLSQAWPNSGNPWCDQDRRAG</sequence>
<feature type="chain" id="PRO_5037939182" description="TNase-like domain-containing protein" evidence="1">
    <location>
        <begin position="19"/>
        <end position="182"/>
    </location>
</feature>
<keyword evidence="1" id="KW-0732">Signal</keyword>
<keyword evidence="4" id="KW-1185">Reference proteome</keyword>
<evidence type="ECO:0000313" key="3">
    <source>
        <dbReference type="EMBL" id="GGD12852.1"/>
    </source>
</evidence>
<gene>
    <name evidence="3" type="ORF">GCM10011335_14620</name>
</gene>
<proteinExistence type="predicted"/>
<feature type="domain" description="TNase-like" evidence="2">
    <location>
        <begin position="93"/>
        <end position="165"/>
    </location>
</feature>
<reference evidence="3" key="1">
    <citation type="journal article" date="2014" name="Int. J. Syst. Evol. Microbiol.">
        <title>Complete genome sequence of Corynebacterium casei LMG S-19264T (=DSM 44701T), isolated from a smear-ripened cheese.</title>
        <authorList>
            <consortium name="US DOE Joint Genome Institute (JGI-PGF)"/>
            <person name="Walter F."/>
            <person name="Albersmeier A."/>
            <person name="Kalinowski J."/>
            <person name="Ruckert C."/>
        </authorList>
    </citation>
    <scope>NUCLEOTIDE SEQUENCE</scope>
    <source>
        <strain evidence="3">CGMCC 1.15493</strain>
    </source>
</reference>
<protein>
    <recommendedName>
        <fullName evidence="2">TNase-like domain-containing protein</fullName>
    </recommendedName>
</protein>
<dbReference type="EMBL" id="BMJJ01000003">
    <property type="protein sequence ID" value="GGD12852.1"/>
    <property type="molecule type" value="Genomic_DNA"/>
</dbReference>
<organism evidence="3 4">
    <name type="scientific">Aureimonas glaciei</name>
    <dbReference type="NCBI Taxonomy" id="1776957"/>
    <lineage>
        <taxon>Bacteria</taxon>
        <taxon>Pseudomonadati</taxon>
        <taxon>Pseudomonadota</taxon>
        <taxon>Alphaproteobacteria</taxon>
        <taxon>Hyphomicrobiales</taxon>
        <taxon>Aurantimonadaceae</taxon>
        <taxon>Aureimonas</taxon>
    </lineage>
</organism>
<name>A0A916XUE5_9HYPH</name>
<evidence type="ECO:0000259" key="2">
    <source>
        <dbReference type="Pfam" id="PF00565"/>
    </source>
</evidence>
<dbReference type="InterPro" id="IPR016071">
    <property type="entry name" value="Staphylococal_nuclease_OB-fold"/>
</dbReference>
<accession>A0A916XUE5</accession>
<comment type="caution">
    <text evidence="3">The sequence shown here is derived from an EMBL/GenBank/DDBJ whole genome shotgun (WGS) entry which is preliminary data.</text>
</comment>
<dbReference type="Gene3D" id="2.40.50.90">
    <property type="match status" value="1"/>
</dbReference>
<evidence type="ECO:0000256" key="1">
    <source>
        <dbReference type="SAM" id="SignalP"/>
    </source>
</evidence>
<reference evidence="3" key="2">
    <citation type="submission" date="2020-09" db="EMBL/GenBank/DDBJ databases">
        <authorList>
            <person name="Sun Q."/>
            <person name="Zhou Y."/>
        </authorList>
    </citation>
    <scope>NUCLEOTIDE SEQUENCE</scope>
    <source>
        <strain evidence="3">CGMCC 1.15493</strain>
    </source>
</reference>
<evidence type="ECO:0000313" key="4">
    <source>
        <dbReference type="Proteomes" id="UP000613160"/>
    </source>
</evidence>
<dbReference type="Pfam" id="PF00565">
    <property type="entry name" value="SNase"/>
    <property type="match status" value="1"/>
</dbReference>
<feature type="signal peptide" evidence="1">
    <location>
        <begin position="1"/>
        <end position="18"/>
    </location>
</feature>
<dbReference type="InterPro" id="IPR035437">
    <property type="entry name" value="SNase_OB-fold_sf"/>
</dbReference>
<dbReference type="Proteomes" id="UP000613160">
    <property type="component" value="Unassembled WGS sequence"/>
</dbReference>